<proteinExistence type="predicted"/>
<sequence length="93" mass="10158">MKEPRLRLIDPRVLRHLMQHAPDGRPISGKTLGDRVGLSKSKISALLHEERATVTQRKAEHIAATLGVHTGALFFEPLSTPTGMGSRIGKDTP</sequence>
<dbReference type="Proteomes" id="UP001348369">
    <property type="component" value="Chromosome"/>
</dbReference>
<accession>A0ACD4ZP11</accession>
<evidence type="ECO:0000313" key="2">
    <source>
        <dbReference type="Proteomes" id="UP001348369"/>
    </source>
</evidence>
<dbReference type="EMBL" id="CP109109">
    <property type="protein sequence ID" value="WSC00119.1"/>
    <property type="molecule type" value="Genomic_DNA"/>
</dbReference>
<protein>
    <submittedName>
        <fullName evidence="1">Uncharacterized protein</fullName>
    </submittedName>
</protein>
<gene>
    <name evidence="1" type="ORF">OG835_26045</name>
</gene>
<organism evidence="1 2">
    <name type="scientific">Streptomyces scopuliridis</name>
    <dbReference type="NCBI Taxonomy" id="452529"/>
    <lineage>
        <taxon>Bacteria</taxon>
        <taxon>Bacillati</taxon>
        <taxon>Actinomycetota</taxon>
        <taxon>Actinomycetes</taxon>
        <taxon>Kitasatosporales</taxon>
        <taxon>Streptomycetaceae</taxon>
        <taxon>Streptomyces</taxon>
    </lineage>
</organism>
<keyword evidence="2" id="KW-1185">Reference proteome</keyword>
<name>A0ACD4ZP11_9ACTN</name>
<reference evidence="1" key="1">
    <citation type="submission" date="2022-10" db="EMBL/GenBank/DDBJ databases">
        <title>The complete genomes of actinobacterial strains from the NBC collection.</title>
        <authorList>
            <person name="Joergensen T.S."/>
            <person name="Alvarez Arevalo M."/>
            <person name="Sterndorff E.B."/>
            <person name="Faurdal D."/>
            <person name="Vuksanovic O."/>
            <person name="Mourched A.-S."/>
            <person name="Charusanti P."/>
            <person name="Shaw S."/>
            <person name="Blin K."/>
            <person name="Weber T."/>
        </authorList>
    </citation>
    <scope>NUCLEOTIDE SEQUENCE</scope>
    <source>
        <strain evidence="1">NBC 01771</strain>
    </source>
</reference>
<evidence type="ECO:0000313" key="1">
    <source>
        <dbReference type="EMBL" id="WSC00119.1"/>
    </source>
</evidence>